<feature type="transmembrane region" description="Helical" evidence="9">
    <location>
        <begin position="20"/>
        <end position="42"/>
    </location>
</feature>
<comment type="caution">
    <text evidence="11">The sequence shown here is derived from an EMBL/GenBank/DDBJ whole genome shotgun (WGS) entry which is preliminary data.</text>
</comment>
<keyword evidence="9" id="KW-1133">Transmembrane helix</keyword>
<evidence type="ECO:0000256" key="4">
    <source>
        <dbReference type="ARBA" id="ARBA00022801"/>
    </source>
</evidence>
<proteinExistence type="inferred from homology"/>
<feature type="transmembrane region" description="Helical" evidence="9">
    <location>
        <begin position="102"/>
        <end position="121"/>
    </location>
</feature>
<dbReference type="InterPro" id="IPR001701">
    <property type="entry name" value="Glyco_hydro_9"/>
</dbReference>
<keyword evidence="6" id="KW-0119">Carbohydrate metabolism</keyword>
<evidence type="ECO:0000259" key="10">
    <source>
        <dbReference type="Pfam" id="PF00759"/>
    </source>
</evidence>
<organism evidence="11 12">
    <name type="scientific">Rubroshorea leprosula</name>
    <dbReference type="NCBI Taxonomy" id="152421"/>
    <lineage>
        <taxon>Eukaryota</taxon>
        <taxon>Viridiplantae</taxon>
        <taxon>Streptophyta</taxon>
        <taxon>Embryophyta</taxon>
        <taxon>Tracheophyta</taxon>
        <taxon>Spermatophyta</taxon>
        <taxon>Magnoliopsida</taxon>
        <taxon>eudicotyledons</taxon>
        <taxon>Gunneridae</taxon>
        <taxon>Pentapetalae</taxon>
        <taxon>rosids</taxon>
        <taxon>malvids</taxon>
        <taxon>Malvales</taxon>
        <taxon>Dipterocarpaceae</taxon>
        <taxon>Rubroshorea</taxon>
    </lineage>
</organism>
<dbReference type="EC" id="3.2.1.4" evidence="3"/>
<evidence type="ECO:0000313" key="12">
    <source>
        <dbReference type="Proteomes" id="UP001054252"/>
    </source>
</evidence>
<dbReference type="Proteomes" id="UP001054252">
    <property type="component" value="Unassembled WGS sequence"/>
</dbReference>
<keyword evidence="4" id="KW-0378">Hydrolase</keyword>
<dbReference type="EMBL" id="BPVZ01000150">
    <property type="protein sequence ID" value="GKV41480.1"/>
    <property type="molecule type" value="Genomic_DNA"/>
</dbReference>
<comment type="similarity">
    <text evidence="2">Belongs to the glycosyl hydrolase 9 (cellulase E) family.</text>
</comment>
<keyword evidence="5" id="KW-0136">Cellulose degradation</keyword>
<evidence type="ECO:0000256" key="1">
    <source>
        <dbReference type="ARBA" id="ARBA00000966"/>
    </source>
</evidence>
<dbReference type="GO" id="GO:0008810">
    <property type="term" value="F:cellulase activity"/>
    <property type="evidence" value="ECO:0007669"/>
    <property type="project" value="UniProtKB-EC"/>
</dbReference>
<dbReference type="InterPro" id="IPR008928">
    <property type="entry name" value="6-hairpin_glycosidase_sf"/>
</dbReference>
<evidence type="ECO:0000256" key="2">
    <source>
        <dbReference type="ARBA" id="ARBA00007072"/>
    </source>
</evidence>
<keyword evidence="8" id="KW-0624">Polysaccharide degradation</keyword>
<evidence type="ECO:0000256" key="3">
    <source>
        <dbReference type="ARBA" id="ARBA00012601"/>
    </source>
</evidence>
<dbReference type="PANTHER" id="PTHR22298">
    <property type="entry name" value="ENDO-1,4-BETA-GLUCANASE"/>
    <property type="match status" value="1"/>
</dbReference>
<feature type="domain" description="Glycoside hydrolase family 9" evidence="10">
    <location>
        <begin position="71"/>
        <end position="163"/>
    </location>
</feature>
<evidence type="ECO:0000313" key="11">
    <source>
        <dbReference type="EMBL" id="GKV41480.1"/>
    </source>
</evidence>
<accession>A0AAV5LVD6</accession>
<evidence type="ECO:0000256" key="8">
    <source>
        <dbReference type="ARBA" id="ARBA00023326"/>
    </source>
</evidence>
<dbReference type="Gene3D" id="1.50.10.10">
    <property type="match status" value="1"/>
</dbReference>
<keyword evidence="9" id="KW-0812">Transmembrane</keyword>
<dbReference type="GO" id="GO:0030245">
    <property type="term" value="P:cellulose catabolic process"/>
    <property type="evidence" value="ECO:0007669"/>
    <property type="project" value="UniProtKB-KW"/>
</dbReference>
<keyword evidence="12" id="KW-1185">Reference proteome</keyword>
<evidence type="ECO:0000256" key="7">
    <source>
        <dbReference type="ARBA" id="ARBA00023295"/>
    </source>
</evidence>
<evidence type="ECO:0000256" key="9">
    <source>
        <dbReference type="SAM" id="Phobius"/>
    </source>
</evidence>
<dbReference type="SUPFAM" id="SSF48208">
    <property type="entry name" value="Six-hairpin glycosidases"/>
    <property type="match status" value="1"/>
</dbReference>
<protein>
    <recommendedName>
        <fullName evidence="3">cellulase</fullName>
        <ecNumber evidence="3">3.2.1.4</ecNumber>
    </recommendedName>
</protein>
<dbReference type="Pfam" id="PF00759">
    <property type="entry name" value="Glyco_hydro_9"/>
    <property type="match status" value="1"/>
</dbReference>
<evidence type="ECO:0000256" key="5">
    <source>
        <dbReference type="ARBA" id="ARBA00023001"/>
    </source>
</evidence>
<comment type="catalytic activity">
    <reaction evidence="1">
        <text>Endohydrolysis of (1-&gt;4)-beta-D-glucosidic linkages in cellulose, lichenin and cereal beta-D-glucans.</text>
        <dbReference type="EC" id="3.2.1.4"/>
    </reaction>
</comment>
<evidence type="ECO:0000256" key="6">
    <source>
        <dbReference type="ARBA" id="ARBA00023277"/>
    </source>
</evidence>
<keyword evidence="9" id="KW-0472">Membrane</keyword>
<dbReference type="InterPro" id="IPR012341">
    <property type="entry name" value="6hp_glycosidase-like_sf"/>
</dbReference>
<name>A0AAV5LVD6_9ROSI</name>
<keyword evidence="7" id="KW-0326">Glycosidase</keyword>
<gene>
    <name evidence="11" type="ORF">SLEP1_g49007</name>
</gene>
<sequence>MGREGADETKSFKGWFLRALVFVLVAFVVAVAVYTILTYFHLRKQASDHNHSHAILNKYTDALEISLQFFDNGIGWRGDSGLLDGEDANLDLSNGMFDAGDLIKFGFPMAFTATVLSWAILEYGDRMNAVKQLGYAQESLTWITNFLINAHPSANVLYIQVANA</sequence>
<reference evidence="11 12" key="1">
    <citation type="journal article" date="2021" name="Commun. Biol.">
        <title>The genome of Shorea leprosula (Dipterocarpaceae) highlights the ecological relevance of drought in aseasonal tropical rainforests.</title>
        <authorList>
            <person name="Ng K.K.S."/>
            <person name="Kobayashi M.J."/>
            <person name="Fawcett J.A."/>
            <person name="Hatakeyama M."/>
            <person name="Paape T."/>
            <person name="Ng C.H."/>
            <person name="Ang C.C."/>
            <person name="Tnah L.H."/>
            <person name="Lee C.T."/>
            <person name="Nishiyama T."/>
            <person name="Sese J."/>
            <person name="O'Brien M.J."/>
            <person name="Copetti D."/>
            <person name="Mohd Noor M.I."/>
            <person name="Ong R.C."/>
            <person name="Putra M."/>
            <person name="Sireger I.Z."/>
            <person name="Indrioko S."/>
            <person name="Kosugi Y."/>
            <person name="Izuno A."/>
            <person name="Isagi Y."/>
            <person name="Lee S.L."/>
            <person name="Shimizu K.K."/>
        </authorList>
    </citation>
    <scope>NUCLEOTIDE SEQUENCE [LARGE SCALE GENOMIC DNA]</scope>
    <source>
        <strain evidence="11">214</strain>
    </source>
</reference>
<dbReference type="AlphaFoldDB" id="A0AAV5LVD6"/>